<comment type="caution">
    <text evidence="1">The sequence shown here is derived from an EMBL/GenBank/DDBJ whole genome shotgun (WGS) entry which is preliminary data.</text>
</comment>
<keyword evidence="2" id="KW-1185">Reference proteome</keyword>
<dbReference type="GeneID" id="94825843"/>
<name>A0A1J4KX59_9EUKA</name>
<organism evidence="1 2">
    <name type="scientific">Tritrichomonas foetus</name>
    <dbReference type="NCBI Taxonomy" id="1144522"/>
    <lineage>
        <taxon>Eukaryota</taxon>
        <taxon>Metamonada</taxon>
        <taxon>Parabasalia</taxon>
        <taxon>Tritrichomonadida</taxon>
        <taxon>Tritrichomonadidae</taxon>
        <taxon>Tritrichomonas</taxon>
    </lineage>
</organism>
<sequence>MNRIIFLKSQICVDLIFQRFHNKYIDIDMIVYFSILYYLEITHRHIFPMKKVSESRKRTISDTKAVTLNISKDVIGFEKIKKTFCKLKLKKKILLKVANFIYNRGPEIFGGNKPGRLATRKIDSIYCWFRDYGGQFIHIVKTNYPDIWKELVKLSPTISTADVIKILHNNIPESSKNYELNLLDDIYMEQNNISDDDLMENFHFLL</sequence>
<reference evidence="1" key="1">
    <citation type="submission" date="2016-10" db="EMBL/GenBank/DDBJ databases">
        <authorList>
            <person name="Benchimol M."/>
            <person name="Almeida L.G."/>
            <person name="Vasconcelos A.T."/>
            <person name="Perreira-Neves A."/>
            <person name="Rosa I.A."/>
            <person name="Tasca T."/>
            <person name="Bogo M.R."/>
            <person name="de Souza W."/>
        </authorList>
    </citation>
    <scope>NUCLEOTIDE SEQUENCE [LARGE SCALE GENOMIC DNA]</scope>
    <source>
        <strain evidence="1">K</strain>
    </source>
</reference>
<evidence type="ECO:0000313" key="1">
    <source>
        <dbReference type="EMBL" id="OHT14141.1"/>
    </source>
</evidence>
<protein>
    <submittedName>
        <fullName evidence="1">Uncharacterized protein</fullName>
    </submittedName>
</protein>
<gene>
    <name evidence="1" type="ORF">TRFO_03179</name>
</gene>
<dbReference type="EMBL" id="MLAK01000421">
    <property type="protein sequence ID" value="OHT14141.1"/>
    <property type="molecule type" value="Genomic_DNA"/>
</dbReference>
<proteinExistence type="predicted"/>
<dbReference type="VEuPathDB" id="TrichDB:TRFO_03179"/>
<dbReference type="RefSeq" id="XP_068367277.1">
    <property type="nucleotide sequence ID" value="XM_068491139.1"/>
</dbReference>
<accession>A0A1J4KX59</accession>
<evidence type="ECO:0000313" key="2">
    <source>
        <dbReference type="Proteomes" id="UP000179807"/>
    </source>
</evidence>
<dbReference type="AlphaFoldDB" id="A0A1J4KX59"/>
<dbReference type="Proteomes" id="UP000179807">
    <property type="component" value="Unassembled WGS sequence"/>
</dbReference>